<dbReference type="Gene3D" id="3.20.20.140">
    <property type="entry name" value="Metal-dependent hydrolases"/>
    <property type="match status" value="1"/>
</dbReference>
<dbReference type="AlphaFoldDB" id="X1FSG8"/>
<evidence type="ECO:0000313" key="1">
    <source>
        <dbReference type="EMBL" id="GAH32314.1"/>
    </source>
</evidence>
<organism evidence="1">
    <name type="scientific">marine sediment metagenome</name>
    <dbReference type="NCBI Taxonomy" id="412755"/>
    <lineage>
        <taxon>unclassified sequences</taxon>
        <taxon>metagenomes</taxon>
        <taxon>ecological metagenomes</taxon>
    </lineage>
</organism>
<reference evidence="1" key="1">
    <citation type="journal article" date="2014" name="Front. Microbiol.">
        <title>High frequency of phylogenetically diverse reductive dehalogenase-homologous genes in deep subseafloor sedimentary metagenomes.</title>
        <authorList>
            <person name="Kawai M."/>
            <person name="Futagami T."/>
            <person name="Toyoda A."/>
            <person name="Takaki Y."/>
            <person name="Nishi S."/>
            <person name="Hori S."/>
            <person name="Arai W."/>
            <person name="Tsubouchi T."/>
            <person name="Morono Y."/>
            <person name="Uchiyama I."/>
            <person name="Ito T."/>
            <person name="Fujiyama A."/>
            <person name="Inagaki F."/>
            <person name="Takami H."/>
        </authorList>
    </citation>
    <scope>NUCLEOTIDE SEQUENCE</scope>
    <source>
        <strain evidence="1">Expedition CK06-06</strain>
    </source>
</reference>
<protein>
    <recommendedName>
        <fullName evidence="2">PHP domain-containing protein</fullName>
    </recommendedName>
</protein>
<dbReference type="EMBL" id="BARU01013004">
    <property type="protein sequence ID" value="GAH32314.1"/>
    <property type="molecule type" value="Genomic_DNA"/>
</dbReference>
<evidence type="ECO:0008006" key="2">
    <source>
        <dbReference type="Google" id="ProtNLM"/>
    </source>
</evidence>
<name>X1FSG8_9ZZZZ</name>
<feature type="non-terminal residue" evidence="1">
    <location>
        <position position="1"/>
    </location>
</feature>
<feature type="non-terminal residue" evidence="1">
    <location>
        <position position="219"/>
    </location>
</feature>
<dbReference type="SUPFAM" id="SSF89550">
    <property type="entry name" value="PHP domain-like"/>
    <property type="match status" value="1"/>
</dbReference>
<dbReference type="PANTHER" id="PTHR40084:SF1">
    <property type="entry name" value="PHOSPHOTRANSFERASE"/>
    <property type="match status" value="1"/>
</dbReference>
<accession>X1FSG8</accession>
<sequence>GTGDILQPTWLKYMENNLQKEKDGIFLYKNVNFILQTEIEDKENIHEVVLLPDFESARELQKKLKPFSKNLMNEWGGRPRVNLSPPELVDEVDAAGGLIGPAHAFTPFKAIFRQNKYSTLKECYQDSLKKVSFLELGLSADTYIADRMKCLKDISFLSNSDAHSEGPTSLGREFNRFEIEKPNFEEIGLALKRQSGRKIILNVGLDPRLGKYYNMFCNK</sequence>
<gene>
    <name evidence="1" type="ORF">S03H2_23705</name>
</gene>
<comment type="caution">
    <text evidence="1">The sequence shown here is derived from an EMBL/GenBank/DDBJ whole genome shotgun (WGS) entry which is preliminary data.</text>
</comment>
<dbReference type="PANTHER" id="PTHR40084">
    <property type="entry name" value="PHOSPHOHYDROLASE, PHP FAMILY"/>
    <property type="match status" value="1"/>
</dbReference>
<dbReference type="InterPro" id="IPR016195">
    <property type="entry name" value="Pol/histidinol_Pase-like"/>
</dbReference>
<proteinExistence type="predicted"/>